<protein>
    <submittedName>
        <fullName evidence="2">Uncharacterized protein</fullName>
    </submittedName>
</protein>
<feature type="region of interest" description="Disordered" evidence="1">
    <location>
        <begin position="200"/>
        <end position="227"/>
    </location>
</feature>
<feature type="region of interest" description="Disordered" evidence="1">
    <location>
        <begin position="40"/>
        <end position="152"/>
    </location>
</feature>
<dbReference type="AlphaFoldDB" id="A0A388LCK3"/>
<keyword evidence="3" id="KW-1185">Reference proteome</keyword>
<evidence type="ECO:0000256" key="1">
    <source>
        <dbReference type="SAM" id="MobiDB-lite"/>
    </source>
</evidence>
<feature type="compositionally biased region" description="Basic and acidic residues" evidence="1">
    <location>
        <begin position="216"/>
        <end position="227"/>
    </location>
</feature>
<feature type="compositionally biased region" description="Gly residues" evidence="1">
    <location>
        <begin position="114"/>
        <end position="134"/>
    </location>
</feature>
<sequence length="227" mass="24057">MKQESRLGPAVPPGKAFLEAEEEKLAKKAWRDHGDFTLTDTILKGERGGGGGGEKGGERGGQQQVLIPAVGSNLKSTADTEQLTLQTQRRKNSRVPTPQPKQHQGVGRGEGEGGEGGEGGGGRRGGGGGGGGGGEGEKKGKHSGSTDASAAATAVVMMLQERDQRLRAVERFLSDEKNEKLRLAQENELLKSRLQAMMVQGKPAQNNPERGNVMTDVREETLRERPG</sequence>
<proteinExistence type="predicted"/>
<gene>
    <name evidence="2" type="ORF">CBR_g30279</name>
</gene>
<dbReference type="Gramene" id="GBG80018">
    <property type="protein sequence ID" value="GBG80018"/>
    <property type="gene ID" value="CBR_g30279"/>
</dbReference>
<name>A0A388LCK3_CHABU</name>
<feature type="compositionally biased region" description="Polar residues" evidence="1">
    <location>
        <begin position="73"/>
        <end position="87"/>
    </location>
</feature>
<accession>A0A388LCK3</accession>
<evidence type="ECO:0000313" key="3">
    <source>
        <dbReference type="Proteomes" id="UP000265515"/>
    </source>
</evidence>
<dbReference type="EMBL" id="BFEA01000334">
    <property type="protein sequence ID" value="GBG80018.1"/>
    <property type="molecule type" value="Genomic_DNA"/>
</dbReference>
<organism evidence="2 3">
    <name type="scientific">Chara braunii</name>
    <name type="common">Braun's stonewort</name>
    <dbReference type="NCBI Taxonomy" id="69332"/>
    <lineage>
        <taxon>Eukaryota</taxon>
        <taxon>Viridiplantae</taxon>
        <taxon>Streptophyta</taxon>
        <taxon>Charophyceae</taxon>
        <taxon>Charales</taxon>
        <taxon>Characeae</taxon>
        <taxon>Chara</taxon>
    </lineage>
</organism>
<dbReference type="Proteomes" id="UP000265515">
    <property type="component" value="Unassembled WGS sequence"/>
</dbReference>
<reference evidence="2 3" key="1">
    <citation type="journal article" date="2018" name="Cell">
        <title>The Chara Genome: Secondary Complexity and Implications for Plant Terrestrialization.</title>
        <authorList>
            <person name="Nishiyama T."/>
            <person name="Sakayama H."/>
            <person name="Vries J.D."/>
            <person name="Buschmann H."/>
            <person name="Saint-Marcoux D."/>
            <person name="Ullrich K.K."/>
            <person name="Haas F.B."/>
            <person name="Vanderstraeten L."/>
            <person name="Becker D."/>
            <person name="Lang D."/>
            <person name="Vosolsobe S."/>
            <person name="Rombauts S."/>
            <person name="Wilhelmsson P.K.I."/>
            <person name="Janitza P."/>
            <person name="Kern R."/>
            <person name="Heyl A."/>
            <person name="Rumpler F."/>
            <person name="Villalobos L.I.A.C."/>
            <person name="Clay J.M."/>
            <person name="Skokan R."/>
            <person name="Toyoda A."/>
            <person name="Suzuki Y."/>
            <person name="Kagoshima H."/>
            <person name="Schijlen E."/>
            <person name="Tajeshwar N."/>
            <person name="Catarino B."/>
            <person name="Hetherington A.J."/>
            <person name="Saltykova A."/>
            <person name="Bonnot C."/>
            <person name="Breuninger H."/>
            <person name="Symeonidi A."/>
            <person name="Radhakrishnan G.V."/>
            <person name="Van Nieuwerburgh F."/>
            <person name="Deforce D."/>
            <person name="Chang C."/>
            <person name="Karol K.G."/>
            <person name="Hedrich R."/>
            <person name="Ulvskov P."/>
            <person name="Glockner G."/>
            <person name="Delwiche C.F."/>
            <person name="Petrasek J."/>
            <person name="Van de Peer Y."/>
            <person name="Friml J."/>
            <person name="Beilby M."/>
            <person name="Dolan L."/>
            <person name="Kohara Y."/>
            <person name="Sugano S."/>
            <person name="Fujiyama A."/>
            <person name="Delaux P.-M."/>
            <person name="Quint M."/>
            <person name="TheiBen G."/>
            <person name="Hagemann M."/>
            <person name="Harholt J."/>
            <person name="Dunand C."/>
            <person name="Zachgo S."/>
            <person name="Langdale J."/>
            <person name="Maumus F."/>
            <person name="Straeten D.V.D."/>
            <person name="Gould S.B."/>
            <person name="Rensing S.A."/>
        </authorList>
    </citation>
    <scope>NUCLEOTIDE SEQUENCE [LARGE SCALE GENOMIC DNA]</scope>
    <source>
        <strain evidence="2 3">S276</strain>
    </source>
</reference>
<evidence type="ECO:0000313" key="2">
    <source>
        <dbReference type="EMBL" id="GBG80018.1"/>
    </source>
</evidence>
<comment type="caution">
    <text evidence="2">The sequence shown here is derived from an EMBL/GenBank/DDBJ whole genome shotgun (WGS) entry which is preliminary data.</text>
</comment>